<dbReference type="GO" id="GO:0005829">
    <property type="term" value="C:cytosol"/>
    <property type="evidence" value="ECO:0007669"/>
    <property type="project" value="TreeGrafter"/>
</dbReference>
<dbReference type="Gene3D" id="2.30.40.10">
    <property type="entry name" value="Urease, subunit C, domain 1"/>
    <property type="match status" value="1"/>
</dbReference>
<evidence type="ECO:0000313" key="1">
    <source>
        <dbReference type="EMBL" id="GAG03432.1"/>
    </source>
</evidence>
<accession>X0UW60</accession>
<name>X0UW60_9ZZZZ</name>
<organism evidence="1">
    <name type="scientific">marine sediment metagenome</name>
    <dbReference type="NCBI Taxonomy" id="412755"/>
    <lineage>
        <taxon>unclassified sequences</taxon>
        <taxon>metagenomes</taxon>
        <taxon>ecological metagenomes</taxon>
    </lineage>
</organism>
<dbReference type="GO" id="GO:0016812">
    <property type="term" value="F:hydrolase activity, acting on carbon-nitrogen (but not peptide) bonds, in cyclic amides"/>
    <property type="evidence" value="ECO:0007669"/>
    <property type="project" value="TreeGrafter"/>
</dbReference>
<sequence>MDKVTRGELKMSQLFDLLIKNGRLIDGTGNPYYKADIGITNGRIDCIRKDIDPKGAQRVINAHGLIAAPGFFDAHSHDDLYLLVNPTCGEKVLQGVTSDVIGNCGFSPAPISGKFRADIRDALGIMGAQHIPKEDLENHSFD</sequence>
<dbReference type="SUPFAM" id="SSF51338">
    <property type="entry name" value="Composite domain of metallo-dependent hydrolases"/>
    <property type="match status" value="1"/>
</dbReference>
<dbReference type="InterPro" id="IPR011059">
    <property type="entry name" value="Metal-dep_hydrolase_composite"/>
</dbReference>
<reference evidence="1" key="1">
    <citation type="journal article" date="2014" name="Front. Microbiol.">
        <title>High frequency of phylogenetically diverse reductive dehalogenase-homologous genes in deep subseafloor sedimentary metagenomes.</title>
        <authorList>
            <person name="Kawai M."/>
            <person name="Futagami T."/>
            <person name="Toyoda A."/>
            <person name="Takaki Y."/>
            <person name="Nishi S."/>
            <person name="Hori S."/>
            <person name="Arai W."/>
            <person name="Tsubouchi T."/>
            <person name="Morono Y."/>
            <person name="Uchiyama I."/>
            <person name="Ito T."/>
            <person name="Fujiyama A."/>
            <person name="Inagaki F."/>
            <person name="Takami H."/>
        </authorList>
    </citation>
    <scope>NUCLEOTIDE SEQUENCE</scope>
    <source>
        <strain evidence="1">Expedition CK06-06</strain>
    </source>
</reference>
<proteinExistence type="predicted"/>
<dbReference type="InterPro" id="IPR050378">
    <property type="entry name" value="Metallo-dep_Hydrolases_sf"/>
</dbReference>
<comment type="caution">
    <text evidence="1">The sequence shown here is derived from an EMBL/GenBank/DDBJ whole genome shotgun (WGS) entry which is preliminary data.</text>
</comment>
<gene>
    <name evidence="1" type="ORF">S01H1_43936</name>
</gene>
<dbReference type="EMBL" id="BARS01028007">
    <property type="protein sequence ID" value="GAG03432.1"/>
    <property type="molecule type" value="Genomic_DNA"/>
</dbReference>
<feature type="non-terminal residue" evidence="1">
    <location>
        <position position="142"/>
    </location>
</feature>
<evidence type="ECO:0008006" key="2">
    <source>
        <dbReference type="Google" id="ProtNLM"/>
    </source>
</evidence>
<dbReference type="AlphaFoldDB" id="X0UW60"/>
<dbReference type="PANTHER" id="PTHR11647">
    <property type="entry name" value="HYDRANTOINASE/DIHYDROPYRIMIDINASE FAMILY MEMBER"/>
    <property type="match status" value="1"/>
</dbReference>
<dbReference type="PANTHER" id="PTHR11647:SF1">
    <property type="entry name" value="COLLAPSIN RESPONSE MEDIATOR PROTEIN"/>
    <property type="match status" value="1"/>
</dbReference>
<protein>
    <recommendedName>
        <fullName evidence="2">Amidohydrolase 3 domain-containing protein</fullName>
    </recommendedName>
</protein>